<organism evidence="1 2">
    <name type="scientific">Xylaria flabelliformis</name>
    <dbReference type="NCBI Taxonomy" id="2512241"/>
    <lineage>
        <taxon>Eukaryota</taxon>
        <taxon>Fungi</taxon>
        <taxon>Dikarya</taxon>
        <taxon>Ascomycota</taxon>
        <taxon>Pezizomycotina</taxon>
        <taxon>Sordariomycetes</taxon>
        <taxon>Xylariomycetidae</taxon>
        <taxon>Xylariales</taxon>
        <taxon>Xylariaceae</taxon>
        <taxon>Xylaria</taxon>
    </lineage>
</organism>
<dbReference type="AlphaFoldDB" id="A0A553IF98"/>
<dbReference type="Proteomes" id="UP000319160">
    <property type="component" value="Unassembled WGS sequence"/>
</dbReference>
<evidence type="ECO:0000313" key="1">
    <source>
        <dbReference type="EMBL" id="TRX98867.1"/>
    </source>
</evidence>
<evidence type="ECO:0008006" key="3">
    <source>
        <dbReference type="Google" id="ProtNLM"/>
    </source>
</evidence>
<protein>
    <recommendedName>
        <fullName evidence="3">Aflatoxin regulatory protein domain-containing protein</fullName>
    </recommendedName>
</protein>
<reference evidence="2" key="1">
    <citation type="submission" date="2019-06" db="EMBL/GenBank/DDBJ databases">
        <title>Draft genome sequence of the griseofulvin-producing fungus Xylaria cubensis strain G536.</title>
        <authorList>
            <person name="Mead M.E."/>
            <person name="Raja H.A."/>
            <person name="Steenwyk J.L."/>
            <person name="Knowles S.L."/>
            <person name="Oberlies N.H."/>
            <person name="Rokas A."/>
        </authorList>
    </citation>
    <scope>NUCLEOTIDE SEQUENCE [LARGE SCALE GENOMIC DNA]</scope>
    <source>
        <strain evidence="2">G536</strain>
    </source>
</reference>
<proteinExistence type="predicted"/>
<dbReference type="EMBL" id="VFLP01000001">
    <property type="protein sequence ID" value="TRX98867.1"/>
    <property type="molecule type" value="Genomic_DNA"/>
</dbReference>
<comment type="caution">
    <text evidence="1">The sequence shown here is derived from an EMBL/GenBank/DDBJ whole genome shotgun (WGS) entry which is preliminary data.</text>
</comment>
<dbReference type="STRING" id="2512241.A0A553IF98"/>
<accession>A0A553IF98</accession>
<keyword evidence="2" id="KW-1185">Reference proteome</keyword>
<name>A0A553IF98_9PEZI</name>
<sequence length="416" mass="45274">MRSLAPAVVPAFPDIPEVLKDIDYDWLSFLNAETNSKEELGYLDSGPISTLQTGSGGTLSPNSCQSSHSIEPLNIHTPDHDDSEAFDIATVYQDTAGAVGSIYSFDSHSPYALHGYHSKPSRGWGRPLTSIVGRLTNLSMALYECAGKLPSIKISRTESAGPVNVPCAMNSTRREGALLALDEVFRVTNEFINIMKNPYSIPDCPETPTLTITSTIPSTHSTQTEPTINPLYVVPQVNSDQQRSVTEPMFQSPNVEAPNEPEISSSMQPFSHLDEATMLLFLSCHCRLVEIYSSVFQAMRQCLEGSNATPRSRAGVILPQLQVGGSGGISSPALRVDFNGPLLPPATVSMYMTLITTLSSQLWAQVAEGLRKGKGYDNLGNQAHIPHLRMVGPTWGLAMERTDDVKQTIELVKRLL</sequence>
<evidence type="ECO:0000313" key="2">
    <source>
        <dbReference type="Proteomes" id="UP000319160"/>
    </source>
</evidence>
<dbReference type="OrthoDB" id="4330117at2759"/>
<gene>
    <name evidence="1" type="ORF">FHL15_000209</name>
</gene>